<organism evidence="7 8">
    <name type="scientific">Gluconacetobacter diazotrophicus</name>
    <name type="common">Acetobacter diazotrophicus</name>
    <dbReference type="NCBI Taxonomy" id="33996"/>
    <lineage>
        <taxon>Bacteria</taxon>
        <taxon>Pseudomonadati</taxon>
        <taxon>Pseudomonadota</taxon>
        <taxon>Alphaproteobacteria</taxon>
        <taxon>Acetobacterales</taxon>
        <taxon>Acetobacteraceae</taxon>
        <taxon>Gluconacetobacter</taxon>
    </lineage>
</organism>
<dbReference type="InterPro" id="IPR011257">
    <property type="entry name" value="DNA_glycosylase"/>
</dbReference>
<dbReference type="OMA" id="IVCGQQL"/>
<dbReference type="Gene3D" id="1.10.340.30">
    <property type="entry name" value="Hypothetical protein, domain 2"/>
    <property type="match status" value="1"/>
</dbReference>
<dbReference type="RefSeq" id="WP_012222976.1">
    <property type="nucleotide sequence ID" value="NZ_JABEQG010000002.1"/>
</dbReference>
<evidence type="ECO:0000256" key="5">
    <source>
        <dbReference type="ARBA" id="ARBA00023204"/>
    </source>
</evidence>
<evidence type="ECO:0000256" key="4">
    <source>
        <dbReference type="ARBA" id="ARBA00022763"/>
    </source>
</evidence>
<dbReference type="InterPro" id="IPR003265">
    <property type="entry name" value="HhH-GPD_domain"/>
</dbReference>
<evidence type="ECO:0000256" key="2">
    <source>
        <dbReference type="ARBA" id="ARBA00010817"/>
    </source>
</evidence>
<dbReference type="Proteomes" id="UP000550787">
    <property type="component" value="Unassembled WGS sequence"/>
</dbReference>
<accession>A0A7W4FC58</accession>
<dbReference type="GO" id="GO:0006285">
    <property type="term" value="P:base-excision repair, AP site formation"/>
    <property type="evidence" value="ECO:0007669"/>
    <property type="project" value="TreeGrafter"/>
</dbReference>
<evidence type="ECO:0000256" key="3">
    <source>
        <dbReference type="ARBA" id="ARBA00012000"/>
    </source>
</evidence>
<name>A0A7W4FC58_GLUDI</name>
<dbReference type="GO" id="GO:0043916">
    <property type="term" value="F:DNA-7-methylguanine glycosylase activity"/>
    <property type="evidence" value="ECO:0007669"/>
    <property type="project" value="TreeGrafter"/>
</dbReference>
<gene>
    <name evidence="7" type="ORF">HLH33_01685</name>
</gene>
<evidence type="ECO:0000256" key="1">
    <source>
        <dbReference type="ARBA" id="ARBA00000086"/>
    </source>
</evidence>
<dbReference type="GO" id="GO:0006307">
    <property type="term" value="P:DNA alkylation repair"/>
    <property type="evidence" value="ECO:0007669"/>
    <property type="project" value="TreeGrafter"/>
</dbReference>
<dbReference type="AlphaFoldDB" id="A0A7W4FC58"/>
<dbReference type="GO" id="GO:0032131">
    <property type="term" value="F:alkylated DNA binding"/>
    <property type="evidence" value="ECO:0007669"/>
    <property type="project" value="TreeGrafter"/>
</dbReference>
<dbReference type="EC" id="3.2.2.21" evidence="3"/>
<dbReference type="GO" id="GO:0008725">
    <property type="term" value="F:DNA-3-methyladenine glycosylase activity"/>
    <property type="evidence" value="ECO:0007669"/>
    <property type="project" value="TreeGrafter"/>
</dbReference>
<evidence type="ECO:0000313" key="7">
    <source>
        <dbReference type="EMBL" id="MBB2155031.1"/>
    </source>
</evidence>
<comment type="similarity">
    <text evidence="2">Belongs to the alkylbase DNA glycosidase AlkA family.</text>
</comment>
<evidence type="ECO:0000259" key="6">
    <source>
        <dbReference type="SMART" id="SM00478"/>
    </source>
</evidence>
<reference evidence="7 8" key="1">
    <citation type="submission" date="2020-04" db="EMBL/GenBank/DDBJ databases">
        <title>Description of novel Gluconacetobacter.</title>
        <authorList>
            <person name="Sombolestani A."/>
        </authorList>
    </citation>
    <scope>NUCLEOTIDE SEQUENCE [LARGE SCALE GENOMIC DNA]</scope>
    <source>
        <strain evidence="7 8">LMG 7603</strain>
    </source>
</reference>
<evidence type="ECO:0000313" key="8">
    <source>
        <dbReference type="Proteomes" id="UP000550787"/>
    </source>
</evidence>
<dbReference type="CDD" id="cd00056">
    <property type="entry name" value="ENDO3c"/>
    <property type="match status" value="1"/>
</dbReference>
<dbReference type="PANTHER" id="PTHR43003">
    <property type="entry name" value="DNA-3-METHYLADENINE GLYCOSYLASE"/>
    <property type="match status" value="1"/>
</dbReference>
<dbReference type="Gene3D" id="1.10.1670.40">
    <property type="match status" value="1"/>
</dbReference>
<dbReference type="GO" id="GO:0032993">
    <property type="term" value="C:protein-DNA complex"/>
    <property type="evidence" value="ECO:0007669"/>
    <property type="project" value="TreeGrafter"/>
</dbReference>
<keyword evidence="5" id="KW-0234">DNA repair</keyword>
<dbReference type="PROSITE" id="PS00516">
    <property type="entry name" value="ALKYLBASE_DNA_GLYCOS"/>
    <property type="match status" value="1"/>
</dbReference>
<dbReference type="InterPro" id="IPR051912">
    <property type="entry name" value="Alkylbase_DNA_Glycosylase/TA"/>
</dbReference>
<feature type="domain" description="HhH-GPD" evidence="6">
    <location>
        <begin position="62"/>
        <end position="217"/>
    </location>
</feature>
<sequence>MSSVVPVSEPISAVSPELDRAIRAHLSAADPDLAALVARIGPCGLRMHAAREPYEALVDAIAHQQLHGRAAQAILGRMVALAGGVFPDPAALLALPVEALRGCGFSGSKIVAMHGVAKARLDGLVPSRRQAESLSDAELIARLVSLRGIGRWTVEMLLIFSLGRLDIMPVDDFGVREGWRLLKGLDAQPRPKQLAAIAADWSPYRSAAAWYLWRAADAVKPPDRANPMTA</sequence>
<keyword evidence="4" id="KW-0227">DNA damage</keyword>
<dbReference type="EMBL" id="JABEQG010000002">
    <property type="protein sequence ID" value="MBB2155031.1"/>
    <property type="molecule type" value="Genomic_DNA"/>
</dbReference>
<dbReference type="SUPFAM" id="SSF48150">
    <property type="entry name" value="DNA-glycosylase"/>
    <property type="match status" value="1"/>
</dbReference>
<dbReference type="InterPro" id="IPR000035">
    <property type="entry name" value="Alkylbase_DNA_glycsylse_CS"/>
</dbReference>
<comment type="catalytic activity">
    <reaction evidence="1">
        <text>Hydrolysis of alkylated DNA, releasing 3-methyladenine, 3-methylguanine, 7-methylguanine and 7-methyladenine.</text>
        <dbReference type="EC" id="3.2.2.21"/>
    </reaction>
</comment>
<dbReference type="PANTHER" id="PTHR43003:SF5">
    <property type="entry name" value="DNA-3-METHYLADENINE GLYCOSYLASE"/>
    <property type="match status" value="1"/>
</dbReference>
<protein>
    <recommendedName>
        <fullName evidence="3">DNA-3-methyladenine glycosylase II</fullName>
        <ecNumber evidence="3">3.2.2.21</ecNumber>
    </recommendedName>
</protein>
<dbReference type="SMART" id="SM00478">
    <property type="entry name" value="ENDO3c"/>
    <property type="match status" value="1"/>
</dbReference>
<proteinExistence type="inferred from homology"/>
<comment type="caution">
    <text evidence="7">The sequence shown here is derived from an EMBL/GenBank/DDBJ whole genome shotgun (WGS) entry which is preliminary data.</text>
</comment>
<dbReference type="Pfam" id="PF00730">
    <property type="entry name" value="HhH-GPD"/>
    <property type="match status" value="1"/>
</dbReference>
<dbReference type="FunFam" id="1.10.340.30:FF:000004">
    <property type="entry name" value="DNA-3-methyladenine glycosylase II"/>
    <property type="match status" value="1"/>
</dbReference>